<gene>
    <name evidence="3" type="ORF">ACJDU8_25835</name>
</gene>
<dbReference type="Pfam" id="PF01206">
    <property type="entry name" value="TusA"/>
    <property type="match status" value="1"/>
</dbReference>
<comment type="caution">
    <text evidence="3">The sequence shown here is derived from an EMBL/GenBank/DDBJ whole genome shotgun (WGS) entry which is preliminary data.</text>
</comment>
<dbReference type="InterPro" id="IPR001455">
    <property type="entry name" value="TusA-like"/>
</dbReference>
<evidence type="ECO:0000313" key="4">
    <source>
        <dbReference type="Proteomes" id="UP001623660"/>
    </source>
</evidence>
<reference evidence="3 4" key="1">
    <citation type="submission" date="2024-11" db="EMBL/GenBank/DDBJ databases">
        <authorList>
            <person name="Heng Y.C."/>
            <person name="Lim A.C.H."/>
            <person name="Lee J.K.Y."/>
            <person name="Kittelmann S."/>
        </authorList>
    </citation>
    <scope>NUCLEOTIDE SEQUENCE [LARGE SCALE GENOMIC DNA]</scope>
    <source>
        <strain evidence="3 4">WILCCON 0269</strain>
    </source>
</reference>
<evidence type="ECO:0000256" key="1">
    <source>
        <dbReference type="ARBA" id="ARBA00008984"/>
    </source>
</evidence>
<accession>A0ABW8SS97</accession>
<feature type="non-terminal residue" evidence="3">
    <location>
        <position position="90"/>
    </location>
</feature>
<proteinExistence type="inferred from homology"/>
<dbReference type="SUPFAM" id="SSF64307">
    <property type="entry name" value="SirA-like"/>
    <property type="match status" value="1"/>
</dbReference>
<dbReference type="EMBL" id="JBJHZX010000199">
    <property type="protein sequence ID" value="MFL0198937.1"/>
    <property type="molecule type" value="Genomic_DNA"/>
</dbReference>
<dbReference type="PANTHER" id="PTHR33279">
    <property type="entry name" value="SULFUR CARRIER PROTEIN YEDF-RELATED"/>
    <property type="match status" value="1"/>
</dbReference>
<feature type="domain" description="UPF0033" evidence="2">
    <location>
        <begin position="41"/>
        <end position="65"/>
    </location>
</feature>
<dbReference type="PANTHER" id="PTHR33279:SF6">
    <property type="entry name" value="SULFUR CARRIER PROTEIN YEDF-RELATED"/>
    <property type="match status" value="1"/>
</dbReference>
<organism evidence="3 4">
    <name type="scientific">Candidatus Clostridium eludens</name>
    <dbReference type="NCBI Taxonomy" id="3381663"/>
    <lineage>
        <taxon>Bacteria</taxon>
        <taxon>Bacillati</taxon>
        <taxon>Bacillota</taxon>
        <taxon>Clostridia</taxon>
        <taxon>Eubacteriales</taxon>
        <taxon>Clostridiaceae</taxon>
        <taxon>Clostridium</taxon>
    </lineage>
</organism>
<evidence type="ECO:0000313" key="3">
    <source>
        <dbReference type="EMBL" id="MFL0198937.1"/>
    </source>
</evidence>
<dbReference type="Gene3D" id="3.30.110.40">
    <property type="entry name" value="TusA-like domain"/>
    <property type="match status" value="1"/>
</dbReference>
<dbReference type="InterPro" id="IPR036868">
    <property type="entry name" value="TusA-like_sf"/>
</dbReference>
<evidence type="ECO:0000259" key="2">
    <source>
        <dbReference type="PROSITE" id="PS01148"/>
    </source>
</evidence>
<dbReference type="PROSITE" id="PS01148">
    <property type="entry name" value="UPF0033"/>
    <property type="match status" value="1"/>
</dbReference>
<sequence>MNKQFPMDLKEREVSVSLESNLNEYGEAAEAYKKGHFDKNIDACGLCCPGPLMRVNSDIQDMGEGEILKVTASDQGFYEDIKSWCERTHN</sequence>
<dbReference type="RefSeq" id="WP_406795039.1">
    <property type="nucleotide sequence ID" value="NZ_JBJHZX010000199.1"/>
</dbReference>
<name>A0ABW8SS97_9CLOT</name>
<comment type="similarity">
    <text evidence="1">Belongs to the sulfur carrier protein TusA family.</text>
</comment>
<protein>
    <submittedName>
        <fullName evidence="3">Sulfurtransferase TusA family protein</fullName>
    </submittedName>
</protein>
<keyword evidence="4" id="KW-1185">Reference proteome</keyword>
<dbReference type="Proteomes" id="UP001623660">
    <property type="component" value="Unassembled WGS sequence"/>
</dbReference>